<dbReference type="Pfam" id="PF07883">
    <property type="entry name" value="Cupin_2"/>
    <property type="match status" value="1"/>
</dbReference>
<dbReference type="SUPFAM" id="SSF51182">
    <property type="entry name" value="RmlC-like cupins"/>
    <property type="match status" value="1"/>
</dbReference>
<dbReference type="PROSITE" id="PS50042">
    <property type="entry name" value="CNMP_BINDING_3"/>
    <property type="match status" value="1"/>
</dbReference>
<dbReference type="CDD" id="cd02226">
    <property type="entry name" value="cupin_YdbB-like"/>
    <property type="match status" value="1"/>
</dbReference>
<protein>
    <submittedName>
        <fullName evidence="3">Cupin domain-containing protein</fullName>
    </submittedName>
</protein>
<gene>
    <name evidence="3" type="ORF">OG994_06040</name>
</gene>
<evidence type="ECO:0000313" key="4">
    <source>
        <dbReference type="Proteomes" id="UP001432190"/>
    </source>
</evidence>
<dbReference type="InterPro" id="IPR052044">
    <property type="entry name" value="PKS_Associated_Protein"/>
</dbReference>
<keyword evidence="4" id="KW-1185">Reference proteome</keyword>
<name>A0ABZ1S9Q5_9ACTN</name>
<reference evidence="3" key="1">
    <citation type="submission" date="2022-10" db="EMBL/GenBank/DDBJ databases">
        <title>The complete genomes of actinobacterial strains from the NBC collection.</title>
        <authorList>
            <person name="Joergensen T.S."/>
            <person name="Alvarez Arevalo M."/>
            <person name="Sterndorff E.B."/>
            <person name="Faurdal D."/>
            <person name="Vuksanovic O."/>
            <person name="Mourched A.-S."/>
            <person name="Charusanti P."/>
            <person name="Shaw S."/>
            <person name="Blin K."/>
            <person name="Weber T."/>
        </authorList>
    </citation>
    <scope>NUCLEOTIDE SEQUENCE</scope>
    <source>
        <strain evidence="3">NBC_00256</strain>
    </source>
</reference>
<proteinExistence type="predicted"/>
<accession>A0ABZ1S9Q5</accession>
<dbReference type="InterPro" id="IPR000595">
    <property type="entry name" value="cNMP-bd_dom"/>
</dbReference>
<dbReference type="Gene3D" id="2.60.120.10">
    <property type="entry name" value="Jelly Rolls"/>
    <property type="match status" value="1"/>
</dbReference>
<feature type="domain" description="Cyclic nucleotide-binding" evidence="2">
    <location>
        <begin position="38"/>
        <end position="86"/>
    </location>
</feature>
<dbReference type="EMBL" id="CP108084">
    <property type="protein sequence ID" value="WUP51069.1"/>
    <property type="molecule type" value="Genomic_DNA"/>
</dbReference>
<evidence type="ECO:0000259" key="2">
    <source>
        <dbReference type="PROSITE" id="PS50042"/>
    </source>
</evidence>
<organism evidence="3 4">
    <name type="scientific">Micromonospora globbae</name>
    <dbReference type="NCBI Taxonomy" id="1894969"/>
    <lineage>
        <taxon>Bacteria</taxon>
        <taxon>Bacillati</taxon>
        <taxon>Actinomycetota</taxon>
        <taxon>Actinomycetes</taxon>
        <taxon>Micromonosporales</taxon>
        <taxon>Micromonosporaceae</taxon>
        <taxon>Micromonospora</taxon>
    </lineage>
</organism>
<dbReference type="InterPro" id="IPR014710">
    <property type="entry name" value="RmlC-like_jellyroll"/>
</dbReference>
<dbReference type="InterPro" id="IPR011051">
    <property type="entry name" value="RmlC_Cupin_sf"/>
</dbReference>
<feature type="region of interest" description="Disordered" evidence="1">
    <location>
        <begin position="112"/>
        <end position="135"/>
    </location>
</feature>
<dbReference type="InterPro" id="IPR013096">
    <property type="entry name" value="Cupin_2"/>
</dbReference>
<evidence type="ECO:0000256" key="1">
    <source>
        <dbReference type="SAM" id="MobiDB-lite"/>
    </source>
</evidence>
<feature type="compositionally biased region" description="Basic and acidic residues" evidence="1">
    <location>
        <begin position="116"/>
        <end position="127"/>
    </location>
</feature>
<dbReference type="PANTHER" id="PTHR36114:SF1">
    <property type="entry name" value="16.7 KDA PROTEIN IN WHIE LOCUS"/>
    <property type="match status" value="1"/>
</dbReference>
<dbReference type="Proteomes" id="UP001432190">
    <property type="component" value="Chromosome"/>
</dbReference>
<dbReference type="PANTHER" id="PTHR36114">
    <property type="entry name" value="16.7 KDA PROTEIN IN WHIE LOCUS"/>
    <property type="match status" value="1"/>
</dbReference>
<dbReference type="RefSeq" id="WP_328852480.1">
    <property type="nucleotide sequence ID" value="NZ_CP108084.1"/>
</dbReference>
<sequence>MTSQPIDLAAALASFEALWSPRVVTHVNDYDVRVAKVAGEHVWHRHDTTDEFFLVLAGELRIALREGPDGGPVRERRVVLPQGSVFVVPRGVEHRPSSVAGASILMFEPTGTSSVGDRHDEIPDHVDATTGHPLS</sequence>
<evidence type="ECO:0000313" key="3">
    <source>
        <dbReference type="EMBL" id="WUP51069.1"/>
    </source>
</evidence>